<sequence length="276" mass="30990">MAAPPELVDDVIPEILLRLPPDEPKWLFRAALACKPWLRTISDPTFLHRYRAFHGAPPLLGLIDREPLIDRVLRFVATTAVPAFSFLIPTISAWPTFSALLSTIYSSEMGAWSVPDTLEGIHDNKAYGRGALIGDEIYFMLSGDAGITKYDWRKNCLSVVNRPPSAAFSGGVTLMVMEDCSLGFAGIEHTRIYLWSRRVSSKKYALWSRRLPYVSLGCSWLVAALFGFAVKNNANNRESVTEHSCYGHRIPEYHDRDDNCHSTLCISENLERHGCQ</sequence>
<dbReference type="Pfam" id="PF00646">
    <property type="entry name" value="F-box"/>
    <property type="match status" value="1"/>
</dbReference>
<gene>
    <name evidence="2" type="ORF">NCGR_LOCUS6763</name>
</gene>
<dbReference type="InterPro" id="IPR036047">
    <property type="entry name" value="F-box-like_dom_sf"/>
</dbReference>
<dbReference type="Proteomes" id="UP000604825">
    <property type="component" value="Unassembled WGS sequence"/>
</dbReference>
<organism evidence="2 3">
    <name type="scientific">Miscanthus lutarioriparius</name>
    <dbReference type="NCBI Taxonomy" id="422564"/>
    <lineage>
        <taxon>Eukaryota</taxon>
        <taxon>Viridiplantae</taxon>
        <taxon>Streptophyta</taxon>
        <taxon>Embryophyta</taxon>
        <taxon>Tracheophyta</taxon>
        <taxon>Spermatophyta</taxon>
        <taxon>Magnoliopsida</taxon>
        <taxon>Liliopsida</taxon>
        <taxon>Poales</taxon>
        <taxon>Poaceae</taxon>
        <taxon>PACMAD clade</taxon>
        <taxon>Panicoideae</taxon>
        <taxon>Andropogonodae</taxon>
        <taxon>Andropogoneae</taxon>
        <taxon>Saccharinae</taxon>
        <taxon>Miscanthus</taxon>
    </lineage>
</organism>
<dbReference type="OrthoDB" id="687793at2759"/>
<evidence type="ECO:0000313" key="3">
    <source>
        <dbReference type="Proteomes" id="UP000604825"/>
    </source>
</evidence>
<dbReference type="PANTHER" id="PTHR32133">
    <property type="entry name" value="OS07G0120400 PROTEIN"/>
    <property type="match status" value="1"/>
</dbReference>
<reference evidence="2" key="1">
    <citation type="submission" date="2020-10" db="EMBL/GenBank/DDBJ databases">
        <authorList>
            <person name="Han B."/>
            <person name="Lu T."/>
            <person name="Zhao Q."/>
            <person name="Huang X."/>
            <person name="Zhao Y."/>
        </authorList>
    </citation>
    <scope>NUCLEOTIDE SEQUENCE</scope>
</reference>
<dbReference type="PANTHER" id="PTHR32133:SF356">
    <property type="entry name" value="F-BOX DOMAIN-CONTAINING PROTEIN"/>
    <property type="match status" value="1"/>
</dbReference>
<protein>
    <recommendedName>
        <fullName evidence="1">F-box domain-containing protein</fullName>
    </recommendedName>
</protein>
<feature type="domain" description="F-box" evidence="1">
    <location>
        <begin position="6"/>
        <end position="48"/>
    </location>
</feature>
<dbReference type="SUPFAM" id="SSF81383">
    <property type="entry name" value="F-box domain"/>
    <property type="match status" value="1"/>
</dbReference>
<proteinExistence type="predicted"/>
<accession>A0A811MSF8</accession>
<dbReference type="EMBL" id="CAJGYO010000002">
    <property type="protein sequence ID" value="CAD6210715.1"/>
    <property type="molecule type" value="Genomic_DNA"/>
</dbReference>
<name>A0A811MSF8_9POAL</name>
<comment type="caution">
    <text evidence="2">The sequence shown here is derived from an EMBL/GenBank/DDBJ whole genome shotgun (WGS) entry which is preliminary data.</text>
</comment>
<dbReference type="AlphaFoldDB" id="A0A811MSF8"/>
<dbReference type="InterPro" id="IPR001810">
    <property type="entry name" value="F-box_dom"/>
</dbReference>
<evidence type="ECO:0000313" key="2">
    <source>
        <dbReference type="EMBL" id="CAD6210715.1"/>
    </source>
</evidence>
<evidence type="ECO:0000259" key="1">
    <source>
        <dbReference type="Pfam" id="PF00646"/>
    </source>
</evidence>
<keyword evidence="3" id="KW-1185">Reference proteome</keyword>